<dbReference type="OrthoDB" id="2538017at2759"/>
<dbReference type="HOGENOM" id="CLU_1678477_0_0_1"/>
<protein>
    <submittedName>
        <fullName evidence="2">Unplaced genomic scaffold PAXINscaffold_37, whole genome shotgun sequence</fullName>
    </submittedName>
</protein>
<feature type="compositionally biased region" description="Low complexity" evidence="1">
    <location>
        <begin position="7"/>
        <end position="18"/>
    </location>
</feature>
<dbReference type="EMBL" id="KN819359">
    <property type="protein sequence ID" value="KIJ12782.1"/>
    <property type="molecule type" value="Genomic_DNA"/>
</dbReference>
<dbReference type="Proteomes" id="UP000053647">
    <property type="component" value="Unassembled WGS sequence"/>
</dbReference>
<gene>
    <name evidence="2" type="ORF">PAXINDRAFT_156756</name>
</gene>
<evidence type="ECO:0000313" key="2">
    <source>
        <dbReference type="EMBL" id="KIJ12782.1"/>
    </source>
</evidence>
<organism evidence="2 3">
    <name type="scientific">Paxillus involutus ATCC 200175</name>
    <dbReference type="NCBI Taxonomy" id="664439"/>
    <lineage>
        <taxon>Eukaryota</taxon>
        <taxon>Fungi</taxon>
        <taxon>Dikarya</taxon>
        <taxon>Basidiomycota</taxon>
        <taxon>Agaricomycotina</taxon>
        <taxon>Agaricomycetes</taxon>
        <taxon>Agaricomycetidae</taxon>
        <taxon>Boletales</taxon>
        <taxon>Paxilineae</taxon>
        <taxon>Paxillaceae</taxon>
        <taxon>Paxillus</taxon>
    </lineage>
</organism>
<sequence>MKRTKLTKTPSSPLPSSTAQETRNKNRVCLKNYVSFLLEFFTRVIQQMQEWLHWYKNKIEVFVYLQTERELSSAVMQAQSTPQVISSTLQARHAVFISLAAKIAAMDGELQKVKAFYTQIWCTRTGRVTDPFHSLDRGNEGDGIVTLYMNGSVGDIC</sequence>
<feature type="region of interest" description="Disordered" evidence="1">
    <location>
        <begin position="1"/>
        <end position="21"/>
    </location>
</feature>
<evidence type="ECO:0000313" key="3">
    <source>
        <dbReference type="Proteomes" id="UP000053647"/>
    </source>
</evidence>
<reference evidence="3" key="2">
    <citation type="submission" date="2015-01" db="EMBL/GenBank/DDBJ databases">
        <title>Evolutionary Origins and Diversification of the Mycorrhizal Mutualists.</title>
        <authorList>
            <consortium name="DOE Joint Genome Institute"/>
            <consortium name="Mycorrhizal Genomics Consortium"/>
            <person name="Kohler A."/>
            <person name="Kuo A."/>
            <person name="Nagy L.G."/>
            <person name="Floudas D."/>
            <person name="Copeland A."/>
            <person name="Barry K.W."/>
            <person name="Cichocki N."/>
            <person name="Veneault-Fourrey C."/>
            <person name="LaButti K."/>
            <person name="Lindquist E.A."/>
            <person name="Lipzen A."/>
            <person name="Lundell T."/>
            <person name="Morin E."/>
            <person name="Murat C."/>
            <person name="Riley R."/>
            <person name="Ohm R."/>
            <person name="Sun H."/>
            <person name="Tunlid A."/>
            <person name="Henrissat B."/>
            <person name="Grigoriev I.V."/>
            <person name="Hibbett D.S."/>
            <person name="Martin F."/>
        </authorList>
    </citation>
    <scope>NUCLEOTIDE SEQUENCE [LARGE SCALE GENOMIC DNA]</scope>
    <source>
        <strain evidence="3">ATCC 200175</strain>
    </source>
</reference>
<proteinExistence type="predicted"/>
<dbReference type="Gene3D" id="6.10.140.1350">
    <property type="match status" value="1"/>
</dbReference>
<accession>A0A0C9TZ20</accession>
<reference evidence="2 3" key="1">
    <citation type="submission" date="2014-06" db="EMBL/GenBank/DDBJ databases">
        <authorList>
            <consortium name="DOE Joint Genome Institute"/>
            <person name="Kuo A."/>
            <person name="Kohler A."/>
            <person name="Nagy L.G."/>
            <person name="Floudas D."/>
            <person name="Copeland A."/>
            <person name="Barry K.W."/>
            <person name="Cichocki N."/>
            <person name="Veneault-Fourrey C."/>
            <person name="LaButti K."/>
            <person name="Lindquist E.A."/>
            <person name="Lipzen A."/>
            <person name="Lundell T."/>
            <person name="Morin E."/>
            <person name="Murat C."/>
            <person name="Sun H."/>
            <person name="Tunlid A."/>
            <person name="Henrissat B."/>
            <person name="Grigoriev I.V."/>
            <person name="Hibbett D.S."/>
            <person name="Martin F."/>
            <person name="Nordberg H.P."/>
            <person name="Cantor M.N."/>
            <person name="Hua S.X."/>
        </authorList>
    </citation>
    <scope>NUCLEOTIDE SEQUENCE [LARGE SCALE GENOMIC DNA]</scope>
    <source>
        <strain evidence="2 3">ATCC 200175</strain>
    </source>
</reference>
<keyword evidence="3" id="KW-1185">Reference proteome</keyword>
<evidence type="ECO:0000256" key="1">
    <source>
        <dbReference type="SAM" id="MobiDB-lite"/>
    </source>
</evidence>
<dbReference type="AlphaFoldDB" id="A0A0C9TZ20"/>
<name>A0A0C9TZ20_PAXIN</name>